<gene>
    <name evidence="3" type="ORF">GU243_20410</name>
</gene>
<reference evidence="3 4" key="1">
    <citation type="submission" date="2020-01" db="EMBL/GenBank/DDBJ databases">
        <title>Pseudarthrobacter psychrotolerans sp. nov., isolated from antarctic soil.</title>
        <authorList>
            <person name="Shin Y."/>
            <person name="Park W."/>
        </authorList>
    </citation>
    <scope>NUCLEOTIDE SEQUENCE [LARGE SCALE GENOMIC DNA]</scope>
    <source>
        <strain evidence="3 4">YJ56</strain>
    </source>
</reference>
<evidence type="ECO:0000313" key="4">
    <source>
        <dbReference type="Proteomes" id="UP000464186"/>
    </source>
</evidence>
<dbReference type="SUPFAM" id="SSF51679">
    <property type="entry name" value="Bacterial luciferase-like"/>
    <property type="match status" value="1"/>
</dbReference>
<keyword evidence="4" id="KW-1185">Reference proteome</keyword>
<dbReference type="Pfam" id="PF00296">
    <property type="entry name" value="Bac_luciferase"/>
    <property type="match status" value="1"/>
</dbReference>
<dbReference type="EMBL" id="CP047898">
    <property type="protein sequence ID" value="QHK22449.1"/>
    <property type="molecule type" value="Genomic_DNA"/>
</dbReference>
<dbReference type="KEGG" id="psey:GU243_20410"/>
<organism evidence="3 4">
    <name type="scientific">Pseudarthrobacter psychrotolerans</name>
    <dbReference type="NCBI Taxonomy" id="2697569"/>
    <lineage>
        <taxon>Bacteria</taxon>
        <taxon>Bacillati</taxon>
        <taxon>Actinomycetota</taxon>
        <taxon>Actinomycetes</taxon>
        <taxon>Micrococcales</taxon>
        <taxon>Micrococcaceae</taxon>
        <taxon>Pseudarthrobacter</taxon>
    </lineage>
</organism>
<name>A0A6P1NRN9_9MICC</name>
<dbReference type="InterPro" id="IPR011251">
    <property type="entry name" value="Luciferase-like_dom"/>
</dbReference>
<proteinExistence type="predicted"/>
<sequence>MHRDPVIGTVVSPEQNHQDLLERARLADQVGLHHFGVGEHHRADYSVTSPSTVLAAVAAQTKLHGISNESRRAVVLQRAREDNSGSGGPAADDQPLNRSMNQITARSGAHTSSLR</sequence>
<dbReference type="Gene3D" id="3.20.20.30">
    <property type="entry name" value="Luciferase-like domain"/>
    <property type="match status" value="1"/>
</dbReference>
<feature type="region of interest" description="Disordered" evidence="1">
    <location>
        <begin position="77"/>
        <end position="115"/>
    </location>
</feature>
<evidence type="ECO:0000256" key="1">
    <source>
        <dbReference type="SAM" id="MobiDB-lite"/>
    </source>
</evidence>
<feature type="domain" description="Luciferase-like" evidence="2">
    <location>
        <begin position="13"/>
        <end position="62"/>
    </location>
</feature>
<evidence type="ECO:0000259" key="2">
    <source>
        <dbReference type="Pfam" id="PF00296"/>
    </source>
</evidence>
<dbReference type="AlphaFoldDB" id="A0A6P1NRN9"/>
<protein>
    <submittedName>
        <fullName evidence="3">LLM class flavin-dependent oxidoreductase</fullName>
    </submittedName>
</protein>
<accession>A0A6P1NRN9</accession>
<dbReference type="Proteomes" id="UP000464186">
    <property type="component" value="Chromosome"/>
</dbReference>
<dbReference type="InterPro" id="IPR036661">
    <property type="entry name" value="Luciferase-like_sf"/>
</dbReference>
<evidence type="ECO:0000313" key="3">
    <source>
        <dbReference type="EMBL" id="QHK22449.1"/>
    </source>
</evidence>
<dbReference type="GO" id="GO:0016705">
    <property type="term" value="F:oxidoreductase activity, acting on paired donors, with incorporation or reduction of molecular oxygen"/>
    <property type="evidence" value="ECO:0007669"/>
    <property type="project" value="InterPro"/>
</dbReference>
<feature type="compositionally biased region" description="Polar residues" evidence="1">
    <location>
        <begin position="96"/>
        <end position="115"/>
    </location>
</feature>